<reference evidence="1 4" key="3">
    <citation type="submission" date="2019-09" db="EMBL/GenBank/DDBJ databases">
        <title>Draft genome sequences of 48 bacterial type strains from the CCUG.</title>
        <authorList>
            <person name="Tunovic T."/>
            <person name="Pineiro-Iglesias B."/>
            <person name="Unosson C."/>
            <person name="Inganas E."/>
            <person name="Ohlen M."/>
            <person name="Cardew S."/>
            <person name="Jensie-Markopoulos S."/>
            <person name="Salva-Serra F."/>
            <person name="Jaen-Luchoro D."/>
            <person name="Karlsson R."/>
            <person name="Svensson-Stadler L."/>
            <person name="Chun J."/>
            <person name="Moore E."/>
        </authorList>
    </citation>
    <scope>NUCLEOTIDE SEQUENCE [LARGE SCALE GENOMIC DNA]</scope>
    <source>
        <strain evidence="1 4">CCUG 51522</strain>
    </source>
</reference>
<dbReference type="EMBL" id="VZPO01000002">
    <property type="protein sequence ID" value="KAB0507319.1"/>
    <property type="molecule type" value="Genomic_DNA"/>
</dbReference>
<dbReference type="Proteomes" id="UP000182814">
    <property type="component" value="Chromosome I"/>
</dbReference>
<dbReference type="Proteomes" id="UP000434925">
    <property type="component" value="Unassembled WGS sequence"/>
</dbReference>
<gene>
    <name evidence="1" type="ORF">F7R14_05570</name>
    <name evidence="2" type="ORF">SAMN04490191_4090</name>
</gene>
<protein>
    <submittedName>
        <fullName evidence="2">Uncharacterized protein</fullName>
    </submittedName>
</protein>
<reference evidence="2" key="1">
    <citation type="submission" date="2016-10" db="EMBL/GenBank/DDBJ databases">
        <authorList>
            <person name="de Groot N.N."/>
        </authorList>
    </citation>
    <scope>NUCLEOTIDE SEQUENCE [LARGE SCALE GENOMIC DNA]</scope>
    <source>
        <strain evidence="2">BS3782</strain>
    </source>
</reference>
<evidence type="ECO:0000313" key="4">
    <source>
        <dbReference type="Proteomes" id="UP000434925"/>
    </source>
</evidence>
<dbReference type="EMBL" id="LT629746">
    <property type="protein sequence ID" value="SDT35822.1"/>
    <property type="molecule type" value="Genomic_DNA"/>
</dbReference>
<evidence type="ECO:0000313" key="3">
    <source>
        <dbReference type="Proteomes" id="UP000182814"/>
    </source>
</evidence>
<name>A0A0J6HLY2_9PSED</name>
<sequence length="293" mass="32775">MDVKKPRQSTGTMSATISYYDEEFVGGSDFAIVEYPDRFFLYARMDLPNGEWRYLSMWIPANIANDGSEIVLQLKMNPEPNIEARANYDRFTPDFGIQLGSRSGELRIRYDGATARMHGSFWYEGVFGADEIEVTVTNGNFDLTGITAGVRENNQRTDSGSFTADSAWGKFIADQVSIESKELPGDPVGYWEVIGRMDRDDGFPGLPSHIMLFIKKDIPGYEHDLEKNDDVWVHYFRPDHGGGHLSVKGTLSFTSLPGNGHAKGKLAGFFQQGEEEPVEVKGEFDIKDEVAQS</sequence>
<evidence type="ECO:0000313" key="1">
    <source>
        <dbReference type="EMBL" id="KAB0507319.1"/>
    </source>
</evidence>
<dbReference type="PATRIC" id="fig|163011.3.peg.1575"/>
<dbReference type="RefSeq" id="WP_048393317.1">
    <property type="nucleotide sequence ID" value="NZ_JYLB01000001.1"/>
</dbReference>
<organism evidence="2 3">
    <name type="scientific">Pseudomonas lini</name>
    <dbReference type="NCBI Taxonomy" id="163011"/>
    <lineage>
        <taxon>Bacteria</taxon>
        <taxon>Pseudomonadati</taxon>
        <taxon>Pseudomonadota</taxon>
        <taxon>Gammaproteobacteria</taxon>
        <taxon>Pseudomonadales</taxon>
        <taxon>Pseudomonadaceae</taxon>
        <taxon>Pseudomonas</taxon>
    </lineage>
</organism>
<dbReference type="AlphaFoldDB" id="A0A0J6HLY2"/>
<proteinExistence type="predicted"/>
<accession>A0A0J6HLY2</accession>
<reference evidence="3" key="2">
    <citation type="submission" date="2016-10" db="EMBL/GenBank/DDBJ databases">
        <authorList>
            <person name="Varghese N."/>
            <person name="Submissions S."/>
        </authorList>
    </citation>
    <scope>NUCLEOTIDE SEQUENCE [LARGE SCALE GENOMIC DNA]</scope>
    <source>
        <strain evidence="3">BS3782</strain>
    </source>
</reference>
<keyword evidence="3" id="KW-1185">Reference proteome</keyword>
<evidence type="ECO:0000313" key="2">
    <source>
        <dbReference type="EMBL" id="SDT35822.1"/>
    </source>
</evidence>